<dbReference type="NCBIfam" id="NF004628">
    <property type="entry name" value="PRK05972.1"/>
    <property type="match status" value="1"/>
</dbReference>
<keyword evidence="7" id="KW-0479">Metal-binding</keyword>
<comment type="catalytic activity">
    <reaction evidence="20">
        <text>ATP + (deoxyribonucleotide)n-3'-hydroxyl + 5'-phospho-(deoxyribonucleotide)m = (deoxyribonucleotide)n+m + AMP + diphosphate.</text>
        <dbReference type="EC" id="6.5.1.1"/>
    </reaction>
</comment>
<evidence type="ECO:0000256" key="16">
    <source>
        <dbReference type="ARBA" id="ARBA00023204"/>
    </source>
</evidence>
<evidence type="ECO:0000256" key="11">
    <source>
        <dbReference type="ARBA" id="ARBA00022839"/>
    </source>
</evidence>
<dbReference type="GO" id="GO:0006310">
    <property type="term" value="P:DNA recombination"/>
    <property type="evidence" value="ECO:0007669"/>
    <property type="project" value="UniProtKB-KW"/>
</dbReference>
<keyword evidence="9" id="KW-0227">DNA damage</keyword>
<dbReference type="GO" id="GO:0006281">
    <property type="term" value="P:DNA repair"/>
    <property type="evidence" value="ECO:0007669"/>
    <property type="project" value="UniProtKB-KW"/>
</dbReference>
<sequence>MATAPRTSSSRAPARASRVTPAKRARQKPTSDDGTPLARYRAKRDFTITSEPGPVRTKPGKQLAFVIQKHDATRLHYDFRLELDGVLVSWAIPKGPSFDPKEKRLAVHVEDHPVAYGTFEGTIPKGQYGAGTVIVWDNGTWEPVGDPRAGLKAGKLVFKLHGQKLAGLWELVKIAKPGERQEPWLLFKKHDEWERPHADYDVVNALPDSVVAHPMKPLDDAPVAAIKRAGRTVAAVQKAAASPFDPSTLDGARKAALPETMSPQLATLARSAPTHGDWLYEIKFDGYRLMTRLAKGKATIITRGGHDWTHKMQPLADELATLGITGGWLDGEAVVLDADGLPHFNLLQNALDSKRSSEAIVYYVFDAPFINGYDLRAVPLHARRALLKQVIEAHAGDRVRFSDDFPADAAQVLETACSLHLEGVIAKRRDGFYTSSRSTDWLKLKCQARQEFVIGGFSDRSDNAKAVGALMLGYYDDHGVLQYAGRVGTGWSSSDAVDLRAKLAKLVSTKSPFPPGTTRSTRWLTRPAAEDHWVRPQLVAEVAFAEWTPDGSVRHASYQGLREDKDAKSVTREKAKAPPTSEKAVTAKKKTLVESMSHPAPAVKASSKSGNAEVEGVRITHPERVIDASTGHTKLDLARYYASIAEFMLPHLKSRPVSLVRAPEGVGGELFFQKHADVRTMPGMKDLPDLWEGHGALLEVPSAKALVAAAQMNVIEFHTWNSVKQKVDKPDRMIFDLDPGEGVSFATVREGTELMRALLAELGLQCWLKTSGGKGLHVVVPMSARLDYDTVKDFSQRIVQHMAATIPQRFVAKSGPSNRVGKIFVDYLRNGFNATTAAAFSARARPGLGVSMPIAWDELSEMKSGAHWTISDARDRLSFQKSDPWADYWRCKQTMTAAMKALQSAG</sequence>
<dbReference type="PANTHER" id="PTHR42705">
    <property type="entry name" value="BIFUNCTIONAL NON-HOMOLOGOUS END JOINING PROTEIN LIGD"/>
    <property type="match status" value="1"/>
</dbReference>
<evidence type="ECO:0000313" key="23">
    <source>
        <dbReference type="EMBL" id="MCK9689538.1"/>
    </source>
</evidence>
<keyword evidence="17" id="KW-0464">Manganese</keyword>
<evidence type="ECO:0000256" key="6">
    <source>
        <dbReference type="ARBA" id="ARBA00022722"/>
    </source>
</evidence>
<organism evidence="23 24">
    <name type="scientific">Scleromatobacter humisilvae</name>
    <dbReference type="NCBI Taxonomy" id="2897159"/>
    <lineage>
        <taxon>Bacteria</taxon>
        <taxon>Pseudomonadati</taxon>
        <taxon>Pseudomonadota</taxon>
        <taxon>Betaproteobacteria</taxon>
        <taxon>Burkholderiales</taxon>
        <taxon>Sphaerotilaceae</taxon>
        <taxon>Scleromatobacter</taxon>
    </lineage>
</organism>
<keyword evidence="12" id="KW-0067">ATP-binding</keyword>
<keyword evidence="13" id="KW-0239">DNA-directed DNA polymerase</keyword>
<dbReference type="InterPro" id="IPR014144">
    <property type="entry name" value="LigD_PE_domain"/>
</dbReference>
<evidence type="ECO:0000256" key="4">
    <source>
        <dbReference type="ARBA" id="ARBA00022679"/>
    </source>
</evidence>
<dbReference type="RefSeq" id="WP_275685589.1">
    <property type="nucleotide sequence ID" value="NZ_JAJLJH010000015.1"/>
</dbReference>
<evidence type="ECO:0000256" key="14">
    <source>
        <dbReference type="ARBA" id="ARBA00023125"/>
    </source>
</evidence>
<dbReference type="Gene3D" id="2.40.50.140">
    <property type="entry name" value="Nucleic acid-binding proteins"/>
    <property type="match status" value="1"/>
</dbReference>
<keyword evidence="14" id="KW-0238">DNA-binding</keyword>
<evidence type="ECO:0000256" key="2">
    <source>
        <dbReference type="ARBA" id="ARBA00012727"/>
    </source>
</evidence>
<dbReference type="CDD" id="cd07906">
    <property type="entry name" value="Adenylation_DNA_ligase_LigD_LigC"/>
    <property type="match status" value="1"/>
</dbReference>
<dbReference type="GO" id="GO:0003677">
    <property type="term" value="F:DNA binding"/>
    <property type="evidence" value="ECO:0007669"/>
    <property type="project" value="UniProtKB-KW"/>
</dbReference>
<keyword evidence="10" id="KW-0378">Hydrolase</keyword>
<dbReference type="Pfam" id="PF04679">
    <property type="entry name" value="DNA_ligase_A_C"/>
    <property type="match status" value="1"/>
</dbReference>
<dbReference type="NCBIfam" id="TIGR02779">
    <property type="entry name" value="NHEJ_ligase_lig"/>
    <property type="match status" value="1"/>
</dbReference>
<dbReference type="SUPFAM" id="SSF50249">
    <property type="entry name" value="Nucleic acid-binding proteins"/>
    <property type="match status" value="1"/>
</dbReference>
<dbReference type="GO" id="GO:0046872">
    <property type="term" value="F:metal ion binding"/>
    <property type="evidence" value="ECO:0007669"/>
    <property type="project" value="UniProtKB-KW"/>
</dbReference>
<evidence type="ECO:0000256" key="5">
    <source>
        <dbReference type="ARBA" id="ARBA00022695"/>
    </source>
</evidence>
<evidence type="ECO:0000256" key="10">
    <source>
        <dbReference type="ARBA" id="ARBA00022801"/>
    </source>
</evidence>
<comment type="cofactor">
    <cofactor evidence="1">
        <name>Mn(2+)</name>
        <dbReference type="ChEBI" id="CHEBI:29035"/>
    </cofactor>
</comment>
<keyword evidence="24" id="KW-1185">Reference proteome</keyword>
<dbReference type="NCBIfam" id="TIGR02777">
    <property type="entry name" value="LigD_PE_dom"/>
    <property type="match status" value="1"/>
</dbReference>
<dbReference type="PROSITE" id="PS00333">
    <property type="entry name" value="DNA_LIGASE_A2"/>
    <property type="match status" value="1"/>
</dbReference>
<evidence type="ECO:0000256" key="21">
    <source>
        <dbReference type="SAM" id="MobiDB-lite"/>
    </source>
</evidence>
<reference evidence="23" key="1">
    <citation type="submission" date="2021-11" db="EMBL/GenBank/DDBJ databases">
        <title>BS-T2-15 a new species belonging to the Comamonadaceae family isolated from the soil of a French oak forest.</title>
        <authorList>
            <person name="Mieszkin S."/>
            <person name="Alain K."/>
        </authorList>
    </citation>
    <scope>NUCLEOTIDE SEQUENCE</scope>
    <source>
        <strain evidence="23">BS-T2-15</strain>
    </source>
</reference>
<dbReference type="InterPro" id="IPR016059">
    <property type="entry name" value="DNA_ligase_ATP-dep_CS"/>
</dbReference>
<keyword evidence="16" id="KW-0234">DNA repair</keyword>
<keyword evidence="3 23" id="KW-0436">Ligase</keyword>
<feature type="compositionally biased region" description="Basic and acidic residues" evidence="21">
    <location>
        <begin position="561"/>
        <end position="576"/>
    </location>
</feature>
<dbReference type="Gene3D" id="3.30.470.30">
    <property type="entry name" value="DNA ligase/mRNA capping enzyme"/>
    <property type="match status" value="1"/>
</dbReference>
<keyword evidence="15" id="KW-0233">DNA recombination</keyword>
<dbReference type="NCBIfam" id="TIGR02776">
    <property type="entry name" value="NHEJ_ligase_prk"/>
    <property type="match status" value="1"/>
</dbReference>
<name>A0A9X2C248_9BURK</name>
<dbReference type="InterPro" id="IPR012310">
    <property type="entry name" value="DNA_ligase_ATP-dep_cent"/>
</dbReference>
<evidence type="ECO:0000256" key="9">
    <source>
        <dbReference type="ARBA" id="ARBA00022763"/>
    </source>
</evidence>
<keyword evidence="5" id="KW-0548">Nucleotidyltransferase</keyword>
<evidence type="ECO:0000256" key="8">
    <source>
        <dbReference type="ARBA" id="ARBA00022741"/>
    </source>
</evidence>
<evidence type="ECO:0000259" key="22">
    <source>
        <dbReference type="PROSITE" id="PS50160"/>
    </source>
</evidence>
<evidence type="ECO:0000256" key="13">
    <source>
        <dbReference type="ARBA" id="ARBA00022932"/>
    </source>
</evidence>
<protein>
    <recommendedName>
        <fullName evidence="2">DNA ligase (ATP)</fullName>
        <ecNumber evidence="2">6.5.1.1</ecNumber>
    </recommendedName>
    <alternativeName>
        <fullName evidence="19">NHEJ DNA polymerase</fullName>
    </alternativeName>
</protein>
<keyword evidence="8" id="KW-0547">Nucleotide-binding</keyword>
<dbReference type="PROSITE" id="PS50160">
    <property type="entry name" value="DNA_LIGASE_A3"/>
    <property type="match status" value="1"/>
</dbReference>
<dbReference type="NCBIfam" id="TIGR02778">
    <property type="entry name" value="ligD_pol"/>
    <property type="match status" value="1"/>
</dbReference>
<dbReference type="Pfam" id="PF01068">
    <property type="entry name" value="DNA_ligase_A_M"/>
    <property type="match status" value="1"/>
</dbReference>
<dbReference type="Pfam" id="PF13298">
    <property type="entry name" value="LigD_N"/>
    <property type="match status" value="1"/>
</dbReference>
<dbReference type="GO" id="GO:0004527">
    <property type="term" value="F:exonuclease activity"/>
    <property type="evidence" value="ECO:0007669"/>
    <property type="project" value="UniProtKB-KW"/>
</dbReference>
<dbReference type="InterPro" id="IPR014143">
    <property type="entry name" value="NHEJ_ligase_prk"/>
</dbReference>
<keyword evidence="4" id="KW-0808">Transferase</keyword>
<accession>A0A9X2C248</accession>
<dbReference type="SUPFAM" id="SSF56091">
    <property type="entry name" value="DNA ligase/mRNA capping enzyme, catalytic domain"/>
    <property type="match status" value="1"/>
</dbReference>
<evidence type="ECO:0000256" key="1">
    <source>
        <dbReference type="ARBA" id="ARBA00001936"/>
    </source>
</evidence>
<dbReference type="InterPro" id="IPR012309">
    <property type="entry name" value="DNA_ligase_ATP-dep_C"/>
</dbReference>
<feature type="compositionally biased region" description="Low complexity" evidence="21">
    <location>
        <begin position="1"/>
        <end position="20"/>
    </location>
</feature>
<feature type="region of interest" description="Disordered" evidence="21">
    <location>
        <begin position="1"/>
        <end position="41"/>
    </location>
</feature>
<dbReference type="Gene3D" id="3.30.1490.70">
    <property type="match status" value="1"/>
</dbReference>
<dbReference type="InterPro" id="IPR033651">
    <property type="entry name" value="PaeLigD_Pol-like"/>
</dbReference>
<evidence type="ECO:0000256" key="12">
    <source>
        <dbReference type="ARBA" id="ARBA00022840"/>
    </source>
</evidence>
<evidence type="ECO:0000256" key="7">
    <source>
        <dbReference type="ARBA" id="ARBA00022723"/>
    </source>
</evidence>
<keyword evidence="6" id="KW-0540">Nuclease</keyword>
<dbReference type="Gene3D" id="3.90.920.10">
    <property type="entry name" value="DNA primase, PRIM domain"/>
    <property type="match status" value="1"/>
</dbReference>
<evidence type="ECO:0000256" key="19">
    <source>
        <dbReference type="ARBA" id="ARBA00029943"/>
    </source>
</evidence>
<evidence type="ECO:0000256" key="17">
    <source>
        <dbReference type="ARBA" id="ARBA00023211"/>
    </source>
</evidence>
<dbReference type="InterPro" id="IPR014145">
    <property type="entry name" value="LigD_pol_dom"/>
</dbReference>
<dbReference type="PANTHER" id="PTHR42705:SF2">
    <property type="entry name" value="BIFUNCTIONAL NON-HOMOLOGOUS END JOINING PROTEIN LIGD"/>
    <property type="match status" value="1"/>
</dbReference>
<dbReference type="Pfam" id="PF21686">
    <property type="entry name" value="LigD_Prim-Pol"/>
    <property type="match status" value="1"/>
</dbReference>
<evidence type="ECO:0000256" key="15">
    <source>
        <dbReference type="ARBA" id="ARBA00023172"/>
    </source>
</evidence>
<keyword evidence="11" id="KW-0269">Exonuclease</keyword>
<dbReference type="GO" id="GO:0005524">
    <property type="term" value="F:ATP binding"/>
    <property type="evidence" value="ECO:0007669"/>
    <property type="project" value="UniProtKB-KW"/>
</dbReference>
<gene>
    <name evidence="23" type="primary">ligD</name>
    <name evidence="23" type="ORF">LPC04_27785</name>
</gene>
<proteinExistence type="predicted"/>
<comment type="caution">
    <text evidence="23">The sequence shown here is derived from an EMBL/GenBank/DDBJ whole genome shotgun (WGS) entry which is preliminary data.</text>
</comment>
<dbReference type="EMBL" id="JAJLJH010000015">
    <property type="protein sequence ID" value="MCK9689538.1"/>
    <property type="molecule type" value="Genomic_DNA"/>
</dbReference>
<evidence type="ECO:0000256" key="20">
    <source>
        <dbReference type="ARBA" id="ARBA00034003"/>
    </source>
</evidence>
<evidence type="ECO:0000256" key="3">
    <source>
        <dbReference type="ARBA" id="ARBA00022598"/>
    </source>
</evidence>
<dbReference type="InterPro" id="IPR014146">
    <property type="entry name" value="LigD_ligase_dom"/>
</dbReference>
<dbReference type="GO" id="GO:0003910">
    <property type="term" value="F:DNA ligase (ATP) activity"/>
    <property type="evidence" value="ECO:0007669"/>
    <property type="project" value="UniProtKB-EC"/>
</dbReference>
<dbReference type="InterPro" id="IPR012340">
    <property type="entry name" value="NA-bd_OB-fold"/>
</dbReference>
<dbReference type="CDD" id="cd04862">
    <property type="entry name" value="PaeLigD_Pol_like"/>
    <property type="match status" value="1"/>
</dbReference>
<keyword evidence="18" id="KW-0511">Multifunctional enzyme</keyword>
<dbReference type="AlphaFoldDB" id="A0A9X2C248"/>
<evidence type="ECO:0000256" key="18">
    <source>
        <dbReference type="ARBA" id="ARBA00023268"/>
    </source>
</evidence>
<feature type="domain" description="ATP-dependent DNA ligase family profile" evidence="22">
    <location>
        <begin position="353"/>
        <end position="488"/>
    </location>
</feature>
<feature type="region of interest" description="Disordered" evidence="21">
    <location>
        <begin position="556"/>
        <end position="587"/>
    </location>
</feature>
<dbReference type="InterPro" id="IPR052171">
    <property type="entry name" value="NHEJ_LigD"/>
</dbReference>
<dbReference type="GO" id="GO:0003887">
    <property type="term" value="F:DNA-directed DNA polymerase activity"/>
    <property type="evidence" value="ECO:0007669"/>
    <property type="project" value="UniProtKB-KW"/>
</dbReference>
<dbReference type="CDD" id="cd07971">
    <property type="entry name" value="OBF_DNA_ligase_LigD"/>
    <property type="match status" value="1"/>
</dbReference>
<dbReference type="EC" id="6.5.1.1" evidence="2"/>
<evidence type="ECO:0000313" key="24">
    <source>
        <dbReference type="Proteomes" id="UP001139353"/>
    </source>
</evidence>
<dbReference type="Proteomes" id="UP001139353">
    <property type="component" value="Unassembled WGS sequence"/>
</dbReference>